<reference evidence="1 2" key="2">
    <citation type="submission" date="2018-11" db="EMBL/GenBank/DDBJ databases">
        <authorList>
            <consortium name="Pathogen Informatics"/>
        </authorList>
    </citation>
    <scope>NUCLEOTIDE SEQUENCE [LARGE SCALE GENOMIC DNA]</scope>
</reference>
<dbReference type="Proteomes" id="UP000271162">
    <property type="component" value="Unassembled WGS sequence"/>
</dbReference>
<evidence type="ECO:0000313" key="1">
    <source>
        <dbReference type="EMBL" id="VDL81542.1"/>
    </source>
</evidence>
<keyword evidence="2" id="KW-1185">Reference proteome</keyword>
<evidence type="ECO:0000313" key="2">
    <source>
        <dbReference type="Proteomes" id="UP000271162"/>
    </source>
</evidence>
<dbReference type="OMA" id="EKVFPNC"/>
<sequence>MWLASVNKFHHKHYPPGVQMVDMPKSKDGQRFETLNNSDLSAVLPSCSGTGTTLDVDVLTNVFEKVAKIGKISNVLKLAELSPWAAYGVERSLTKNTQIRLDIRAPIEFRIIGMKKEKLPAPEPVIYIQGSRVTPEAAKELMAFLIDKMKVITEVSLNIEDSDLTNFNSLVDQLIKADNVKLEVLRIKRLKGGQTLPKISELITANASTLRIIGRIGLSEALVLDSSMHLERLSLMMFDLGFDASQTAICEHMLAIARSGVTFRHLSYTSFVGFDPTDDIVQTFLDRCQVRSMRLTMMRGPYVPPQPDYMVGKVRQVDHIELGEVVDKPNIFNSLVTYENVFKKVFPNVQDIHYFQHCTPASSRERPVVARSVVPSAVRLEPQWEEHMEAPSVPQLVAQLAAQRDLNYPVNRKRAATER</sequence>
<dbReference type="AlphaFoldDB" id="A0A158R393"/>
<accession>A0A158R393</accession>
<reference evidence="3" key="1">
    <citation type="submission" date="2016-04" db="UniProtKB">
        <authorList>
            <consortium name="WormBaseParasite"/>
        </authorList>
    </citation>
    <scope>IDENTIFICATION</scope>
</reference>
<dbReference type="WBParaSite" id="NBR_0001782101-mRNA-1">
    <property type="protein sequence ID" value="NBR_0001782101-mRNA-1"/>
    <property type="gene ID" value="NBR_0001782101"/>
</dbReference>
<dbReference type="EMBL" id="UYSL01022991">
    <property type="protein sequence ID" value="VDL81542.1"/>
    <property type="molecule type" value="Genomic_DNA"/>
</dbReference>
<organism evidence="3">
    <name type="scientific">Nippostrongylus brasiliensis</name>
    <name type="common">Rat hookworm</name>
    <dbReference type="NCBI Taxonomy" id="27835"/>
    <lineage>
        <taxon>Eukaryota</taxon>
        <taxon>Metazoa</taxon>
        <taxon>Ecdysozoa</taxon>
        <taxon>Nematoda</taxon>
        <taxon>Chromadorea</taxon>
        <taxon>Rhabditida</taxon>
        <taxon>Rhabditina</taxon>
        <taxon>Rhabditomorpha</taxon>
        <taxon>Strongyloidea</taxon>
        <taxon>Heligmosomidae</taxon>
        <taxon>Nippostrongylus</taxon>
    </lineage>
</organism>
<protein>
    <submittedName>
        <fullName evidence="3">F-box domain-containing protein</fullName>
    </submittedName>
</protein>
<gene>
    <name evidence="1" type="ORF">NBR_LOCUS17822</name>
</gene>
<proteinExistence type="predicted"/>
<name>A0A158R393_NIPBR</name>
<evidence type="ECO:0000313" key="3">
    <source>
        <dbReference type="WBParaSite" id="NBR_0001782101-mRNA-1"/>
    </source>
</evidence>